<accession>A0A0W0G282</accession>
<comment type="caution">
    <text evidence="2">The sequence shown here is derived from an EMBL/GenBank/DDBJ whole genome shotgun (WGS) entry which is preliminary data.</text>
</comment>
<gene>
    <name evidence="2" type="ORF">WG66_4716</name>
</gene>
<dbReference type="EMBL" id="LATX01001304">
    <property type="protein sequence ID" value="KTB42687.1"/>
    <property type="molecule type" value="Genomic_DNA"/>
</dbReference>
<feature type="compositionally biased region" description="Polar residues" evidence="1">
    <location>
        <begin position="160"/>
        <end position="173"/>
    </location>
</feature>
<organism evidence="2 3">
    <name type="scientific">Moniliophthora roreri</name>
    <name type="common">Frosty pod rot fungus</name>
    <name type="synonym">Monilia roreri</name>
    <dbReference type="NCBI Taxonomy" id="221103"/>
    <lineage>
        <taxon>Eukaryota</taxon>
        <taxon>Fungi</taxon>
        <taxon>Dikarya</taxon>
        <taxon>Basidiomycota</taxon>
        <taxon>Agaricomycotina</taxon>
        <taxon>Agaricomycetes</taxon>
        <taxon>Agaricomycetidae</taxon>
        <taxon>Agaricales</taxon>
        <taxon>Marasmiineae</taxon>
        <taxon>Marasmiaceae</taxon>
        <taxon>Moniliophthora</taxon>
    </lineage>
</organism>
<name>A0A0W0G282_MONRR</name>
<reference evidence="2 3" key="1">
    <citation type="submission" date="2015-12" db="EMBL/GenBank/DDBJ databases">
        <title>Draft genome sequence of Moniliophthora roreri, the causal agent of frosty pod rot of cacao.</title>
        <authorList>
            <person name="Aime M.C."/>
            <person name="Diaz-Valderrama J.R."/>
            <person name="Kijpornyongpan T."/>
            <person name="Phillips-Mora W."/>
        </authorList>
    </citation>
    <scope>NUCLEOTIDE SEQUENCE [LARGE SCALE GENOMIC DNA]</scope>
    <source>
        <strain evidence="2 3">MCA 2952</strain>
    </source>
</reference>
<evidence type="ECO:0000313" key="3">
    <source>
        <dbReference type="Proteomes" id="UP000054988"/>
    </source>
</evidence>
<protein>
    <submittedName>
        <fullName evidence="2">Uncharacterized protein</fullName>
    </submittedName>
</protein>
<dbReference type="Proteomes" id="UP000054988">
    <property type="component" value="Unassembled WGS sequence"/>
</dbReference>
<evidence type="ECO:0000313" key="2">
    <source>
        <dbReference type="EMBL" id="KTB42687.1"/>
    </source>
</evidence>
<sequence>MPTSTKQAPSTAPVDAVLKKLEQVSSLNGPLQETASLALRLYDASQEIPSLTKLARDSCEAVYTVVTTLTKMGGNATPEMTAPSRRLHEKLKEMDTFAGTIGKYGSLTLSFIWRRGETAKIKEYEAFIHDIFLDDDLLPKLERKPLRVTTNLGSAGASPQPYQSTTFARSPWSPSNRESLAFYPSPQVSPLSGFHPNSSSPTITTPSTQTKFNSMAFWARSVKEFIYATDYRKSETHLHIHVDGSSNTQTNINMNSCNQKYFFPDVEGRTVYDDYEP</sequence>
<proteinExistence type="predicted"/>
<evidence type="ECO:0000256" key="1">
    <source>
        <dbReference type="SAM" id="MobiDB-lite"/>
    </source>
</evidence>
<feature type="region of interest" description="Disordered" evidence="1">
    <location>
        <begin position="152"/>
        <end position="173"/>
    </location>
</feature>
<dbReference type="AlphaFoldDB" id="A0A0W0G282"/>